<dbReference type="InterPro" id="IPR009014">
    <property type="entry name" value="Transketo_C/PFOR_II"/>
</dbReference>
<evidence type="ECO:0000256" key="1">
    <source>
        <dbReference type="ARBA" id="ARBA00001964"/>
    </source>
</evidence>
<dbReference type="InterPro" id="IPR005475">
    <property type="entry name" value="Transketolase-like_Pyr-bd"/>
</dbReference>
<evidence type="ECO:0000313" key="5">
    <source>
        <dbReference type="EMBL" id="AJP48739.1"/>
    </source>
</evidence>
<protein>
    <submittedName>
        <fullName evidence="5">2-oxoisovalerate dehydrogenase</fullName>
    </submittedName>
</protein>
<comment type="cofactor">
    <cofactor evidence="1">
        <name>thiamine diphosphate</name>
        <dbReference type="ChEBI" id="CHEBI:58937"/>
    </cofactor>
</comment>
<dbReference type="Proteomes" id="UP000061603">
    <property type="component" value="Chromosome"/>
</dbReference>
<dbReference type="SMART" id="SM00861">
    <property type="entry name" value="Transket_pyr"/>
    <property type="match status" value="1"/>
</dbReference>
<dbReference type="PANTHER" id="PTHR43257">
    <property type="entry name" value="PYRUVATE DEHYDROGENASE E1 COMPONENT BETA SUBUNIT"/>
    <property type="match status" value="1"/>
</dbReference>
<name>A0A0C5JAL2_9PROT</name>
<keyword evidence="2" id="KW-0560">Oxidoreductase</keyword>
<dbReference type="STRING" id="1565605.PG1C_10410"/>
<evidence type="ECO:0000259" key="4">
    <source>
        <dbReference type="SMART" id="SM00861"/>
    </source>
</evidence>
<dbReference type="HOGENOM" id="CLU_012907_1_0_4"/>
<dbReference type="FunFam" id="3.40.50.920:FF:000001">
    <property type="entry name" value="Pyruvate dehydrogenase E1 beta subunit"/>
    <property type="match status" value="1"/>
</dbReference>
<keyword evidence="6" id="KW-1185">Reference proteome</keyword>
<organism evidence="5 6">
    <name type="scientific">Rugosibacter aromaticivorans</name>
    <dbReference type="NCBI Taxonomy" id="1565605"/>
    <lineage>
        <taxon>Bacteria</taxon>
        <taxon>Pseudomonadati</taxon>
        <taxon>Pseudomonadota</taxon>
        <taxon>Betaproteobacteria</taxon>
        <taxon>Nitrosomonadales</taxon>
        <taxon>Sterolibacteriaceae</taxon>
        <taxon>Rugosibacter</taxon>
    </lineage>
</organism>
<dbReference type="PATRIC" id="fig|1565605.3.peg.2216"/>
<dbReference type="SUPFAM" id="SSF52922">
    <property type="entry name" value="TK C-terminal domain-like"/>
    <property type="match status" value="1"/>
</dbReference>
<evidence type="ECO:0000313" key="6">
    <source>
        <dbReference type="Proteomes" id="UP000061603"/>
    </source>
</evidence>
<dbReference type="InterPro" id="IPR033248">
    <property type="entry name" value="Transketolase_C"/>
</dbReference>
<dbReference type="InterPro" id="IPR029061">
    <property type="entry name" value="THDP-binding"/>
</dbReference>
<dbReference type="RefSeq" id="WP_202634750.1">
    <property type="nucleotide sequence ID" value="NZ_CP010554.1"/>
</dbReference>
<dbReference type="CDD" id="cd07036">
    <property type="entry name" value="TPP_PYR_E1-PDHc-beta_like"/>
    <property type="match status" value="1"/>
</dbReference>
<accession>A0A0C5JAL2</accession>
<dbReference type="Pfam" id="PF02780">
    <property type="entry name" value="Transketolase_C"/>
    <property type="match status" value="1"/>
</dbReference>
<dbReference type="FunFam" id="3.40.50.970:FF:000001">
    <property type="entry name" value="Pyruvate dehydrogenase E1 beta subunit"/>
    <property type="match status" value="1"/>
</dbReference>
<dbReference type="Pfam" id="PF02779">
    <property type="entry name" value="Transket_pyr"/>
    <property type="match status" value="1"/>
</dbReference>
<dbReference type="PANTHER" id="PTHR43257:SF2">
    <property type="entry name" value="PYRUVATE DEHYDROGENASE E1 COMPONENT SUBUNIT BETA"/>
    <property type="match status" value="1"/>
</dbReference>
<reference evidence="5 6" key="1">
    <citation type="journal article" date="2015" name="Genome Announc.">
        <title>Complete Genome Sequence of a Novel Bacterium within the Family Rhodocyclaceae That Degrades Polycyclic Aromatic Hydrocarbons.</title>
        <authorList>
            <person name="Singleton D.R."/>
            <person name="Dickey A.N."/>
            <person name="Scholl E.H."/>
            <person name="Wright F.A."/>
            <person name="Aitken M.D."/>
        </authorList>
    </citation>
    <scope>NUCLEOTIDE SEQUENCE [LARGE SCALE GENOMIC DNA]</scope>
    <source>
        <strain evidence="6">PG1-Ca6</strain>
    </source>
</reference>
<evidence type="ECO:0000256" key="3">
    <source>
        <dbReference type="ARBA" id="ARBA00023052"/>
    </source>
</evidence>
<evidence type="ECO:0000256" key="2">
    <source>
        <dbReference type="ARBA" id="ARBA00023002"/>
    </source>
</evidence>
<sequence length="337" mass="36797">MTRINELPVTEEMNLVTAVTHTLRQEMQRDPSVRVMGYDIGPIGGVFRATEGLFDEFGPDRVIDTPLSENGLLGVAVGMAIRGERPVIEMQFLGFMYNAWGQFIYNLANLHQKTGGAMKVPVTIRATFGGGIKPLPFHSESTEAYLMHTPGVRVVCPSTPAQTKGLLAAAIRSDDPVIFLEHTKMYRAFREPVPVADYTLPLDKCRVVQEGSDLTLIAWGNMLHYAIAAAADVAAKGNASIEIIDMCSLAPLDVAPVLASVKKTGRCVIVHEARRTAGPGAEISALINEYALEYLKAPVKRVTAFDVFFPENQIEDAYLPSSQRIKAGIDAVLSYQF</sequence>
<dbReference type="EMBL" id="CP010554">
    <property type="protein sequence ID" value="AJP48739.1"/>
    <property type="molecule type" value="Genomic_DNA"/>
</dbReference>
<proteinExistence type="predicted"/>
<dbReference type="AlphaFoldDB" id="A0A0C5JAL2"/>
<dbReference type="Gene3D" id="3.40.50.920">
    <property type="match status" value="1"/>
</dbReference>
<dbReference type="GO" id="GO:0016491">
    <property type="term" value="F:oxidoreductase activity"/>
    <property type="evidence" value="ECO:0007669"/>
    <property type="project" value="UniProtKB-KW"/>
</dbReference>
<dbReference type="SUPFAM" id="SSF52518">
    <property type="entry name" value="Thiamin diphosphate-binding fold (THDP-binding)"/>
    <property type="match status" value="1"/>
</dbReference>
<keyword evidence="3" id="KW-0786">Thiamine pyrophosphate</keyword>
<gene>
    <name evidence="5" type="ORF">PG1C_10410</name>
</gene>
<dbReference type="Gene3D" id="3.40.50.970">
    <property type="match status" value="1"/>
</dbReference>
<feature type="domain" description="Transketolase-like pyrimidine-binding" evidence="4">
    <location>
        <begin position="13"/>
        <end position="188"/>
    </location>
</feature>
<dbReference type="KEGG" id="rbu:PG1C_10410"/>